<proteinExistence type="predicted"/>
<feature type="region of interest" description="Disordered" evidence="1">
    <location>
        <begin position="2384"/>
        <end position="2422"/>
    </location>
</feature>
<dbReference type="PANTHER" id="PTHR31513:SF2">
    <property type="entry name" value="MRAZ"/>
    <property type="match status" value="1"/>
</dbReference>
<feature type="region of interest" description="Disordered" evidence="1">
    <location>
        <begin position="4065"/>
        <end position="4093"/>
    </location>
</feature>
<feature type="region of interest" description="Disordered" evidence="1">
    <location>
        <begin position="5335"/>
        <end position="5364"/>
    </location>
</feature>
<keyword evidence="4" id="KW-1185">Reference proteome</keyword>
<dbReference type="SUPFAM" id="SSF49785">
    <property type="entry name" value="Galactose-binding domain-like"/>
    <property type="match status" value="1"/>
</dbReference>
<feature type="compositionally biased region" description="Gly residues" evidence="1">
    <location>
        <begin position="4083"/>
        <end position="4093"/>
    </location>
</feature>
<dbReference type="Gene3D" id="2.60.120.260">
    <property type="entry name" value="Galactose-binding domain-like"/>
    <property type="match status" value="1"/>
</dbReference>
<feature type="region of interest" description="Disordered" evidence="1">
    <location>
        <begin position="2455"/>
        <end position="2477"/>
    </location>
</feature>
<feature type="region of interest" description="Disordered" evidence="1">
    <location>
        <begin position="3641"/>
        <end position="3677"/>
    </location>
</feature>
<keyword evidence="2" id="KW-0472">Membrane</keyword>
<keyword evidence="2" id="KW-1133">Transmembrane helix</keyword>
<feature type="compositionally biased region" description="Low complexity" evidence="1">
    <location>
        <begin position="2455"/>
        <end position="2472"/>
    </location>
</feature>
<feature type="transmembrane region" description="Helical" evidence="2">
    <location>
        <begin position="5411"/>
        <end position="5435"/>
    </location>
</feature>
<dbReference type="PANTHER" id="PTHR31513">
    <property type="entry name" value="EPHRIN TYPE-B RECEPTOR"/>
    <property type="match status" value="1"/>
</dbReference>
<name>A0A2T7PFE8_POMCA</name>
<gene>
    <name evidence="3" type="ORF">C0Q70_07569</name>
</gene>
<dbReference type="Proteomes" id="UP000245119">
    <property type="component" value="Linkage Group LG4"/>
</dbReference>
<accession>A0A2T7PFE8</accession>
<evidence type="ECO:0000313" key="4">
    <source>
        <dbReference type="Proteomes" id="UP000245119"/>
    </source>
</evidence>
<keyword evidence="2" id="KW-0812">Transmembrane</keyword>
<evidence type="ECO:0000256" key="1">
    <source>
        <dbReference type="SAM" id="MobiDB-lite"/>
    </source>
</evidence>
<dbReference type="OrthoDB" id="6130531at2759"/>
<sequence length="5503" mass="575425">MVFFSIKKFNAYVVFSNWFGTGGHGGRGGSQGGGLLTSGQSAAHGSFRLPATFGGGGGGSCGGSGGGIVNLKAGGLIKVDGVISVKGQDGGNGSCGGGAGGSIYIEAERIQGGGYLFAHGGRGGSGKGEEEEEEEGSLWLLHTKHLLEQPSPLEEWEVTMLDADYNRYVPGNPTYTGTVKRNFAYPVLTSKVRVYPYAWTGGIAMAARLYGYPARAAGWLTDASQDLDKIVLKNAAILVTDVDLDVSDIEGDNTSLIYLKESRSIRIGNNFDANKYVMDLATLQLAEDSDITLKMWSYIMGRLDVKGIVELTVEGNLTLKTQKLDLLRLTGLEHSIITIVGSSTFPLNVTTLQIMGDFHAQTVQLSNLQALSTGPGSNVTFDPATTDTYMGRTVDIRGYFELQKPVSFQNCERLMIDGGSLIWKGSDSFIVSCMNITINGFFQPTGDIIFGRDIRDIIVGPSGRFQFSADGPIFTHTLSVSGVMEVKNKVILESPVEDDRKITVFVVHSPQGKLLLDTQNQSLKANGSVVPASLASELFADKITVNGLFDASALALPAPISSLTVGNGGNFTFDPTSELIVDVISVNGVFSSQSPLNISGASLIRTRSLTVLQNGTMTLDAAAQKKGQYSGVSYIVVEVVIVDGLFKAGKMINHKPPLVHGWNHMAVKGQLIFYPNDTFYLGYGEVSGILESVTPITILRPPSFELNGNHFVVDSGGQVKLGIQMASDSANHIEFEHLEVKVNGLLDSGFQKATPSASTVSQISKFLVTTLLVAGTFKSDSVNIIGESVTVFAGGIITTAGGGYKSGAGPGAGISSPNGGSGASHAGRGGQGNTAAPFTLATNLPYGFIYDADTFGSGGGGSSLTAVNGGRGGGYISITVSQRFELNGTVSVDGLPAGAANAGGGSGGSLNVQCNAFTGSGRISSNGGNGLGKGGGGAGGRVRVKYSSGEFLSGHVTAYGGAGAEPGGPGLIYLHGDDIRNLRVDNNCQKPAVTEHGGTWADESTYQSYISTGGIAYLLPKTSDFVYDFTILEIYGGAHLTFNGTRTKVKSIQIIGDDTGHLHVAPGHILEWTQDTEYRRANMTWLLYLYLGAEWILPPAPVEIRPGLTSPATCPASFVRGNLLKIWGKVTGDKARLIIGPEQTVSWELSAARHLKFVSVTVQDGAKLQFVNHYGNTSDQWEIMTASSDSRYEAMFLIEGGGLITADTLYINSNIIQIDASGALDVRGHGLLAGPGEGLRGGGAGHGGRGDRSTATNSVAGAIYGSLYEPDTFGSGGTAATNSSGRGGGILKLVARKSLILEGQILADGLAGAAGGSGGSIWLDVLELEGSGSLSANGGDGANSRGSGGGGRIAVYYRKTQWWYGSLAAFGGSSGGKYGGAGTIFLKDATPEVNNRTLIIDNGDQSLGYQVTNYSDYQSDAGRTWLIHNTSGPFEDVRIQGYSHLALHPSLTMPYELVSHVISGDNTGVLHIGPGQTMAFRLVDEIEAFANVFIYDGGTLLLPSFFRCRSVTITVWGTLGIDEIEVSSGCHLLFGLTGKIAGSGWTSPEGILRVPTLTVADGGEVTVPPGLTDDQNSLTLEVLGMVGVVAEDLHSLLLDMLLAHSSILPHVAAGVEPVTLASLVGKGYGSFEVTGGAGSKNGSTVGGGGSGGRIAMHFSDNKTFSGDFSAFGGLSEGGHSDGGPGTVFFFHTGYNHTTLMINNLGRGPARDLNVVEDSTYKNLDTDASRAWFLPHHGNTEFTVNNSYHFNELQIYGGAQLAVLTDPPGSPAFLSFDNMIGDRTGAIHVGPNQTMDLNRSKIDMPFSVHVYPEGFLGLAPETTVHGVDIFLNGTLAYIQNLTIHHDGTLWLFKDGRTLNQPASCYDFEVVHVKTGGFLHMISDPVYEPGINFSTIWFKIDGGGLARGTHFYVQTTNMSIDAGGNLNADGLGYEQADGSNLDSSGKLRRGLHGVINPGHGFANDQVGSGADGVQVGFPYNDLYEPTLFGSAGGGQSGGAGGGRIWLNVTNTFLLDGTVSVNGLDGQIKGVRWGVEAVEEVCGCFARPSLAMALCWPKEAMVQMEHQLWPVVVVVVVVALLCTSRTIRPLVSSISLHLVVWEGKAACVLHVKMLVALVGQAQSFIYHMVEDHRSLIIDNSGAPEPREKYITWENMLQNEGRAWILPISGLHPFSNGHFVFEFEELQIYGNGHLAIMPPLEEEVLHIPSDELATFSFMDHLDVGSNVTLFFKYMIGDRTGTMHVASRQSLDLMREEIDLPFNCHVYNGGYLGLAPTTFIHGVEIHLAGVLGNVLNITLHHGGFLWLKHGGQTEGEPESHYDIKVIRIQDEARVNATTDPIAEPGITFILQALIVEGGGILHGTKMTITAVNITVDAGGRIAADGLGYRPEHSNASHGASSLHGDVNPGMPSLSSSSGSGAGHGGSGGHGALNIKTGAGFAYGDLFQPYKFGSSGGSGISSAPGGSVSAHGGDASEASGGGGGSGGSIWMYCQLFKGYGKISSNGGAGSRNAADPGGGGAGGRVALFFWQNETFSSFQFTAYGGPAGDPAKAQNGGAGTIFVYHMIEDHQTLIIDNNGLQTPDEEHIIEDYNDLSGDSCRTWILPQSGKHFFAGGNYSYSFDELQIYGAAHLAILVEPFPAPTDLFFRYMIGDRTGTVHLGDQQVMDLERPEIDLPFSVQVYSGGFLGLAPITFVHGVSIWMAGELSHVRNMTLRHGGLVSFKFGGYTSGEEANSAIFHFVRIQDYSTFKAERIFTVETGFNMTVDYILIEGGGNLQATNLSLQVKNLSIDDGGSLHADGLGYKPNTPQNNITNIGLGKTAVLGSSGGGHGGSITIGSAGGGGLNVGGSGGGLLTVFVLDTLWLDGEIRADGQPAINPTGGGGSGGTVRIIAKKIKGFGNITANGGDQFASGTGGGGSGGRIALNFWVNETYLGKFQAHGGFANWSLQNSGEPGGPGPVFMFHEGEVHKTLFVENNFLQSKSVGKVRDFADLTDDHFKAWIIEQDTDKKYLDGNNRSTTFDELQIYSNAHLVILPRDPQAGVFLHFQHMIGDRSGVLHVGPRQAMDLKRPAIDIPFSTYIYPSAYLGLAPDTSLNQVFVQIEGVMDHVYNLTLIAGGQLRLFPTGSTGSEPSLSYAISGTTVIKAQSSINASAPFAPGFTYNLTFGSLTVEGGGSVMGKDLEITATDITVDDGGAIDVSDGGYLAGLGAAPGTLHRLGNSGASHGGVGGRGQCAGYVTCRLPRKHPYGNLYHPSEYGSGGAGAKGGIGGGILKISVIHTLTVDGYIRANSLNVLASTGSLASGGSGGSIEIKTVNLTGSHTGAIEALGGVSDPVNGGGGSGGRISIYHATHLSMPPYRGDFNVYGGQPAASSEAETGASGTVYIFKYQHHGVHLACRQPDLGSVHKSYASLSEIEIFVDGQQPPERYTTDELHGASTWAALDPAQGKFEFTDLHITGGSHLAFEDGKNQDTAFATDIGTVYGDKTGYLHVGYSQNLNINFTTADIPFNLLAYEKTHVTYPPRTFFTQTDLSSLGKVSGIQDLYVYQGGSVTLGSEASVGFGSLPREVNVTSLHVQNGGTFEVDSGHHTQDVTIVADTVKIYGGGRLIANFGLRMNVGHHLAIYSGGHLNLNGRGYTPLGDFRSLGFGQNSTSGSSGGSGGGHGGSGGRGKDARSAGLGYDSIYEPSDHGAPGGFGQMFGELTFGGSQYGNPLVQKGLGGSGGGSVMIVSQNLDVDGRITADGNPPHVVYGSGAGGGAGGSIWIQCSEARGVGKITALGGEGGGTTGGGGGGGRISIQCESLEKFNVTTKAGGGGSSSEVGGAGTIYTEKRNHSTQQTMSRQLRVDNHGLAYPRDIATMTVPLHNLLDGNYIQPQQVGGVTWLFHQSNIYSFDSVIIEGNAHVAILSNTSYELAHVDAGLLEGDRSGVLHIGQQQTFNFSDVNTYIPVNIMAYRYCNLKGPNKHLVMREVFVENNGTIFNVEEITVENKAGLYLWSYGHTEGNPEGHYTLTNLSIKAGGHAEALTADFGPMIQLVLTRLTINGNGDLRTNRLKLNAVNITVDLSGDFEADATGYPSNSGPGQGLLQDGHLGGSGGGHGGRGGRSRYGYYSALGYDSVYRPADMGSGGGSGSDGAGGRGGGVIHLNVSDVLRVEGRLHANGEGGQGQSGGGGAGGSIWMNIKRLEGEGSIEVTGGRGAATNGGGGAGGRIALYHMENYFTGSFLVHGGFGMQQYGGAGTILLKTAPTRRSPDHLTMYQIHTFKDGLESLHTNNWVETEGCLTQSVADQFARVNIKKYVDRLVLMLKGKNSRASLAELEVYLMDDPDTSKQTTYLTASGAAVLTNQDSASDHVVNELIIKRGAVLDLEGRGVALTTQTVNGDNSGHIRVHPSQSLAIKGEKLTMSAGVHSWSNSSLQLPLSWDCREVDFYLRGLFDSMNSVTVGSKCSWTIDHREPSFNQLGDVDIKTFGSLSVLTSSPLATTTFNGSTFTVRSGATVFANDMSLIYTNITVEPQGLMHADEGAPSIHLHSARGSGSSSNEGSSGGGHGGSGGEGEGYFRTGGAYGSFLQPSAYGSSGGFSIFPHVGGQGGGRFYLTAFHFLTIDGTVSANGGRFGSPSAGGGSGGSIMIRAHTVDGDGSMQIRGGDGFRASSSKQGGGGAGGRMALYFVQNYFVGTYISAGGMGGSAAGDGGSGTVYLHSMPHNDSSNLFGDFVLNRTLFIDNLGRVPLSASADITQGYVDTQRAGGTTWILPATYPEFVGRPGEAPWQVHLEELQIYGKARVAMTDENAPNGSMALNTNAIQGDRTGHLYVGHNQTLYIGDGRLPLDLDVYNGGQITLQGELRVAGVTARISGIVKNVDNLTVADGGDLSITSMVDVNGQRISEIPFVVINVRNQGLLTVHNDQRPCILSGQRVQVFPGGRLSTRNAQMHVEELVVDVMGQLEADAQGYCNGEGPGHGVSSSGGQGTGGSYGGEGGAGGVVNSPSSGYGSLVTPSDFGSSGGDSASGEKGGCGGGILYLNVSGLMKIDGKVSINGQSVTSRAGGGSGGSLYFQADHFDGTGLLQAVGGDGANGGAGGRIAGKANLIQFVGRFETQGGAATEGEAGAAGTMLLTDNFQDDLKTLRIYNREGAGKRKTQIPIPESSGPDYDLDVLDLGQHAQVGLLATDAKGLPLSGSRSLRITTVGGDHTAVIHVEPGMWLNIDFNATAVLTFSIVLYPNATVNLPYDTYLFNTSVTLLGGILQGIHTLNISLNGVFTIYPPARINSSTTLAKDQYTSTVSASWMEGVGEFTGISRRRDEAQHHTRCGTGHTGLEASCVEINSLVSAVNITVDTDGLIEASGRGWKAGSGPSPGVSADNGGSGGSHGGLGGRGTATEYAMPAYDNTRKPSDFGSGGLVVAASELMVELGLVFPTADCAIWSVAALLAMMAIIFSSGCVYIWIARFTLLLAARRGGGGGEDAYSVTATFPSTYLETTRYGGSKVYVGAQEPRSFPLLKKFYITRTSLILNN</sequence>
<feature type="region of interest" description="Disordered" evidence="1">
    <location>
        <begin position="4943"/>
        <end position="4979"/>
    </location>
</feature>
<feature type="compositionally biased region" description="Gly residues" evidence="1">
    <location>
        <begin position="4945"/>
        <end position="4973"/>
    </location>
</feature>
<organism evidence="3 4">
    <name type="scientific">Pomacea canaliculata</name>
    <name type="common">Golden apple snail</name>
    <dbReference type="NCBI Taxonomy" id="400727"/>
    <lineage>
        <taxon>Eukaryota</taxon>
        <taxon>Metazoa</taxon>
        <taxon>Spiralia</taxon>
        <taxon>Lophotrochozoa</taxon>
        <taxon>Mollusca</taxon>
        <taxon>Gastropoda</taxon>
        <taxon>Caenogastropoda</taxon>
        <taxon>Architaenioglossa</taxon>
        <taxon>Ampullarioidea</taxon>
        <taxon>Ampullariidae</taxon>
        <taxon>Pomacea</taxon>
    </lineage>
</organism>
<feature type="compositionally biased region" description="Gly residues" evidence="1">
    <location>
        <begin position="3649"/>
        <end position="3662"/>
    </location>
</feature>
<evidence type="ECO:0000313" key="3">
    <source>
        <dbReference type="EMBL" id="PVD32140.1"/>
    </source>
</evidence>
<comment type="caution">
    <text evidence="3">The sequence shown here is derived from an EMBL/GenBank/DDBJ whole genome shotgun (WGS) entry which is preliminary data.</text>
</comment>
<evidence type="ECO:0008006" key="5">
    <source>
        <dbReference type="Google" id="ProtNLM"/>
    </source>
</evidence>
<protein>
    <recommendedName>
        <fullName evidence="5">G8 domain-containing protein</fullName>
    </recommendedName>
</protein>
<evidence type="ECO:0000256" key="2">
    <source>
        <dbReference type="SAM" id="Phobius"/>
    </source>
</evidence>
<dbReference type="InterPro" id="IPR008979">
    <property type="entry name" value="Galactose-bd-like_sf"/>
</dbReference>
<reference evidence="3 4" key="1">
    <citation type="submission" date="2018-04" db="EMBL/GenBank/DDBJ databases">
        <title>The genome of golden apple snail Pomacea canaliculata provides insight into stress tolerance and invasive adaptation.</title>
        <authorList>
            <person name="Liu C."/>
            <person name="Liu B."/>
            <person name="Ren Y."/>
            <person name="Zhang Y."/>
            <person name="Wang H."/>
            <person name="Li S."/>
            <person name="Jiang F."/>
            <person name="Yin L."/>
            <person name="Zhang G."/>
            <person name="Qian W."/>
            <person name="Fan W."/>
        </authorList>
    </citation>
    <scope>NUCLEOTIDE SEQUENCE [LARGE SCALE GENOMIC DNA]</scope>
    <source>
        <strain evidence="3">SZHN2017</strain>
        <tissue evidence="3">Muscle</tissue>
    </source>
</reference>
<feature type="region of interest" description="Disordered" evidence="1">
    <location>
        <begin position="4520"/>
        <end position="4547"/>
    </location>
</feature>
<feature type="compositionally biased region" description="Gly residues" evidence="1">
    <location>
        <begin position="5353"/>
        <end position="5364"/>
    </location>
</feature>
<feature type="compositionally biased region" description="Gly residues" evidence="1">
    <location>
        <begin position="4535"/>
        <end position="4547"/>
    </location>
</feature>
<dbReference type="EMBL" id="PZQS01000004">
    <property type="protein sequence ID" value="PVD32140.1"/>
    <property type="molecule type" value="Genomic_DNA"/>
</dbReference>